<feature type="transmembrane region" description="Helical" evidence="9">
    <location>
        <begin position="168"/>
        <end position="191"/>
    </location>
</feature>
<comment type="subcellular location">
    <subcellularLocation>
        <location evidence="1">Cell membrane</location>
        <topology evidence="1">Multi-pass membrane protein</topology>
    </subcellularLocation>
</comment>
<keyword evidence="3" id="KW-0813">Transport</keyword>
<dbReference type="PROSITE" id="PS00217">
    <property type="entry name" value="SUGAR_TRANSPORT_2"/>
    <property type="match status" value="1"/>
</dbReference>
<dbReference type="GO" id="GO:0005886">
    <property type="term" value="C:plasma membrane"/>
    <property type="evidence" value="ECO:0007669"/>
    <property type="project" value="UniProtKB-SubCell"/>
</dbReference>
<protein>
    <submittedName>
        <fullName evidence="11">L-proline/glycine betaine transporter prop</fullName>
    </submittedName>
</protein>
<dbReference type="GO" id="GO:0015293">
    <property type="term" value="F:symporter activity"/>
    <property type="evidence" value="ECO:0007669"/>
    <property type="project" value="UniProtKB-KW"/>
</dbReference>
<dbReference type="InterPro" id="IPR020846">
    <property type="entry name" value="MFS_dom"/>
</dbReference>
<name>A0A075XFG3_9HYPH</name>
<feature type="domain" description="Major facilitator superfamily (MFS) profile" evidence="10">
    <location>
        <begin position="31"/>
        <end position="441"/>
    </location>
</feature>
<accession>A0A075XFG3</accession>
<feature type="transmembrane region" description="Helical" evidence="9">
    <location>
        <begin position="102"/>
        <end position="120"/>
    </location>
</feature>
<keyword evidence="5 9" id="KW-0812">Transmembrane</keyword>
<dbReference type="PANTHER" id="PTHR43528:SF1">
    <property type="entry name" value="ALPHA-KETOGLUTARATE PERMEASE"/>
    <property type="match status" value="1"/>
</dbReference>
<evidence type="ECO:0000256" key="7">
    <source>
        <dbReference type="ARBA" id="ARBA00022989"/>
    </source>
</evidence>
<evidence type="ECO:0000256" key="3">
    <source>
        <dbReference type="ARBA" id="ARBA00022448"/>
    </source>
</evidence>
<dbReference type="SUPFAM" id="SSF103473">
    <property type="entry name" value="MFS general substrate transporter"/>
    <property type="match status" value="1"/>
</dbReference>
<evidence type="ECO:0000256" key="4">
    <source>
        <dbReference type="ARBA" id="ARBA00022475"/>
    </source>
</evidence>
<evidence type="ECO:0000256" key="5">
    <source>
        <dbReference type="ARBA" id="ARBA00022692"/>
    </source>
</evidence>
<keyword evidence="4" id="KW-1003">Cell membrane</keyword>
<feature type="transmembrane region" description="Helical" evidence="9">
    <location>
        <begin position="264"/>
        <end position="284"/>
    </location>
</feature>
<feature type="transmembrane region" description="Helical" evidence="9">
    <location>
        <begin position="203"/>
        <end position="222"/>
    </location>
</feature>
<evidence type="ECO:0000256" key="9">
    <source>
        <dbReference type="SAM" id="Phobius"/>
    </source>
</evidence>
<proteinExistence type="inferred from homology"/>
<feature type="transmembrane region" description="Helical" evidence="9">
    <location>
        <begin position="329"/>
        <end position="347"/>
    </location>
</feature>
<dbReference type="AlphaFoldDB" id="A0A075XFG3"/>
<feature type="transmembrane region" description="Helical" evidence="9">
    <location>
        <begin position="126"/>
        <end position="147"/>
    </location>
</feature>
<evidence type="ECO:0000256" key="6">
    <source>
        <dbReference type="ARBA" id="ARBA00022847"/>
    </source>
</evidence>
<dbReference type="PROSITE" id="PS50850">
    <property type="entry name" value="MFS"/>
    <property type="match status" value="1"/>
</dbReference>
<dbReference type="InterPro" id="IPR036259">
    <property type="entry name" value="MFS_trans_sf"/>
</dbReference>
<feature type="transmembrane region" description="Helical" evidence="9">
    <location>
        <begin position="69"/>
        <end position="95"/>
    </location>
</feature>
<dbReference type="PANTHER" id="PTHR43528">
    <property type="entry name" value="ALPHA-KETOGLUTARATE PERMEASE"/>
    <property type="match status" value="1"/>
</dbReference>
<comment type="similarity">
    <text evidence="2">Belongs to the major facilitator superfamily. Metabolite:H+ Symporter (MHS) family (TC 2.A.1.6) family.</text>
</comment>
<evidence type="ECO:0000256" key="2">
    <source>
        <dbReference type="ARBA" id="ARBA00008240"/>
    </source>
</evidence>
<feature type="transmembrane region" description="Helical" evidence="9">
    <location>
        <begin position="353"/>
        <end position="375"/>
    </location>
</feature>
<evidence type="ECO:0000259" key="10">
    <source>
        <dbReference type="PROSITE" id="PS50850"/>
    </source>
</evidence>
<evidence type="ECO:0000256" key="8">
    <source>
        <dbReference type="ARBA" id="ARBA00023136"/>
    </source>
</evidence>
<dbReference type="InterPro" id="IPR005829">
    <property type="entry name" value="Sugar_transporter_CS"/>
</dbReference>
<keyword evidence="6" id="KW-0769">Symport</keyword>
<keyword evidence="8 9" id="KW-0472">Membrane</keyword>
<evidence type="ECO:0000313" key="11">
    <source>
        <dbReference type="EMBL" id="AIH15769.1"/>
    </source>
</evidence>
<dbReference type="EMBL" id="KM065745">
    <property type="protein sequence ID" value="AIH15769.1"/>
    <property type="molecule type" value="Genomic_DNA"/>
</dbReference>
<dbReference type="Gene3D" id="1.20.1250.20">
    <property type="entry name" value="MFS general substrate transporter like domains"/>
    <property type="match status" value="2"/>
</dbReference>
<feature type="transmembrane region" description="Helical" evidence="9">
    <location>
        <begin position="419"/>
        <end position="437"/>
    </location>
</feature>
<sequence length="449" mass="48319">MSVDVGSSDAGIQVQTVGRSPGLGNVLRRKSLVATGLGNTLEWYDWTIYAVFAPYIAKAMFDTQDPVSALLSTLAIFAVGFISRPLGGIVFGALADRLGRRSVLLTSMVLMGFGSLLIAVSPTYAAIGGFASLIVLAARLLQGFAHGGEATASYAYLAEIAPKERRGLWTSSMFFSVGIGSIVATLLGVVLTRVIDAVDMDSWGWRIPFLLGALLSVLVLFLRKSMMESDVLTDFVGSKGEGSPNPVETSDWPRSKIISRAVGIFFYQAGVGLPYYLWTAYAAVFAITQRGMDPSGAFTASLFAQIPYIIAVPVWGYVSDRIGRKPVTIFYFLSVAVLTFPLISFISSEPWTLFVAQGVMLSVTGCIGGTLPAIIAERVPTRYRSRIMGISLPLSLALFGGTAPYLSSWFSSQQLSWVFNLYVVIVVLIAAGVVATWKETRGIDLRDVN</sequence>
<feature type="transmembrane region" description="Helical" evidence="9">
    <location>
        <begin position="387"/>
        <end position="407"/>
    </location>
</feature>
<reference evidence="11" key="1">
    <citation type="journal article" date="2015" name="Appl. Environ. Microbiol.">
        <title>Molecular mechanism of nicotine degradation by a newly isolated strain, Ochrobactrum sp. strain SJY1.</title>
        <authorList>
            <person name="Yu H."/>
            <person name="Tang H."/>
            <person name="Zhu X."/>
            <person name="Li Y."/>
            <person name="Xu P."/>
        </authorList>
    </citation>
    <scope>NUCLEOTIDE SEQUENCE</scope>
    <source>
        <strain evidence="11">SJY1</strain>
    </source>
</reference>
<dbReference type="Pfam" id="PF07690">
    <property type="entry name" value="MFS_1"/>
    <property type="match status" value="1"/>
</dbReference>
<dbReference type="InterPro" id="IPR051084">
    <property type="entry name" value="H+-coupled_symporters"/>
</dbReference>
<dbReference type="InterPro" id="IPR011701">
    <property type="entry name" value="MFS"/>
</dbReference>
<keyword evidence="7 9" id="KW-1133">Transmembrane helix</keyword>
<feature type="transmembrane region" description="Helical" evidence="9">
    <location>
        <begin position="296"/>
        <end position="317"/>
    </location>
</feature>
<evidence type="ECO:0000256" key="1">
    <source>
        <dbReference type="ARBA" id="ARBA00004651"/>
    </source>
</evidence>
<organism evidence="11">
    <name type="scientific">Ochrobactrum sp. SJY1</name>
    <dbReference type="NCBI Taxonomy" id="1526653"/>
    <lineage>
        <taxon>Bacteria</taxon>
        <taxon>Pseudomonadati</taxon>
        <taxon>Pseudomonadota</taxon>
        <taxon>Alphaproteobacteria</taxon>
        <taxon>Hyphomicrobiales</taxon>
        <taxon>Brucellaceae</taxon>
        <taxon>Brucella/Ochrobactrum group</taxon>
        <taxon>Ochrobactrum</taxon>
    </lineage>
</organism>